<feature type="non-terminal residue" evidence="1">
    <location>
        <position position="1"/>
    </location>
</feature>
<name>A0A091INM0_EGRGA</name>
<dbReference type="EMBL" id="KK500774">
    <property type="protein sequence ID" value="KFP10299.1"/>
    <property type="molecule type" value="Genomic_DNA"/>
</dbReference>
<evidence type="ECO:0000313" key="2">
    <source>
        <dbReference type="Proteomes" id="UP000053119"/>
    </source>
</evidence>
<organism evidence="1 2">
    <name type="scientific">Egretta garzetta</name>
    <name type="common">Little egret</name>
    <dbReference type="NCBI Taxonomy" id="188379"/>
    <lineage>
        <taxon>Eukaryota</taxon>
        <taxon>Metazoa</taxon>
        <taxon>Chordata</taxon>
        <taxon>Craniata</taxon>
        <taxon>Vertebrata</taxon>
        <taxon>Euteleostomi</taxon>
        <taxon>Archelosauria</taxon>
        <taxon>Archosauria</taxon>
        <taxon>Dinosauria</taxon>
        <taxon>Saurischia</taxon>
        <taxon>Theropoda</taxon>
        <taxon>Coelurosauria</taxon>
        <taxon>Aves</taxon>
        <taxon>Neognathae</taxon>
        <taxon>Neoaves</taxon>
        <taxon>Aequornithes</taxon>
        <taxon>Pelecaniformes</taxon>
        <taxon>Ardeidae</taxon>
        <taxon>Egretta</taxon>
    </lineage>
</organism>
<gene>
    <name evidence="1" type="ORF">Z169_12105</name>
</gene>
<accession>A0A091INM0</accession>
<feature type="non-terminal residue" evidence="1">
    <location>
        <position position="175"/>
    </location>
</feature>
<dbReference type="Proteomes" id="UP000053119">
    <property type="component" value="Unassembled WGS sequence"/>
</dbReference>
<protein>
    <submittedName>
        <fullName evidence="1">Uncharacterized protein</fullName>
    </submittedName>
</protein>
<proteinExistence type="predicted"/>
<dbReference type="AlphaFoldDB" id="A0A091INM0"/>
<reference evidence="1 2" key="1">
    <citation type="submission" date="2014-04" db="EMBL/GenBank/DDBJ databases">
        <title>Genome evolution of avian class.</title>
        <authorList>
            <person name="Zhang G."/>
            <person name="Li C."/>
        </authorList>
    </citation>
    <scope>NUCLEOTIDE SEQUENCE [LARGE SCALE GENOMIC DNA]</scope>
    <source>
        <strain evidence="1">BGI_Z169</strain>
    </source>
</reference>
<keyword evidence="2" id="KW-1185">Reference proteome</keyword>
<sequence length="175" mass="20196">RNKELLAKAMGMHKNSENMNDPSRFSAVLHTYEMLRLHGWEKFRTSTYPFLTYETGSSIIRKLFAACEKDIRQRIKSTLAALGIPSLNDTMTDSKEGVMEQIRSLLRYSYHQNNSDIFKKIVMQTEIDPGTASQRQFMVQCCQVYCLLLLQDPPVQAVWNLQESSLKSSEHVDKK</sequence>
<evidence type="ECO:0000313" key="1">
    <source>
        <dbReference type="EMBL" id="KFP10299.1"/>
    </source>
</evidence>